<dbReference type="Proteomes" id="UP000677082">
    <property type="component" value="Unassembled WGS sequence"/>
</dbReference>
<evidence type="ECO:0000313" key="5">
    <source>
        <dbReference type="Proteomes" id="UP000677082"/>
    </source>
</evidence>
<dbReference type="SUPFAM" id="SSF53955">
    <property type="entry name" value="Lysozyme-like"/>
    <property type="match status" value="1"/>
</dbReference>
<evidence type="ECO:0000256" key="1">
    <source>
        <dbReference type="SAM" id="MobiDB-lite"/>
    </source>
</evidence>
<feature type="transmembrane region" description="Helical" evidence="2">
    <location>
        <begin position="290"/>
        <end position="312"/>
    </location>
</feature>
<feature type="compositionally biased region" description="Basic and acidic residues" evidence="1">
    <location>
        <begin position="237"/>
        <end position="248"/>
    </location>
</feature>
<dbReference type="PANTHER" id="PTHR30163">
    <property type="entry name" value="MEMBRANE-BOUND LYTIC MUREIN TRANSGLYCOSYLASE B"/>
    <property type="match status" value="1"/>
</dbReference>
<feature type="compositionally biased region" description="Low complexity" evidence="1">
    <location>
        <begin position="43"/>
        <end position="76"/>
    </location>
</feature>
<dbReference type="GO" id="GO:0008933">
    <property type="term" value="F:peptidoglycan lytic transglycosylase activity"/>
    <property type="evidence" value="ECO:0007669"/>
    <property type="project" value="TreeGrafter"/>
</dbReference>
<protein>
    <recommendedName>
        <fullName evidence="3">Transglycosylase SLT domain-containing protein</fullName>
    </recommendedName>
</protein>
<feature type="compositionally biased region" description="Low complexity" evidence="1">
    <location>
        <begin position="160"/>
        <end position="224"/>
    </location>
</feature>
<feature type="domain" description="Transglycosylase SLT" evidence="3">
    <location>
        <begin position="476"/>
        <end position="523"/>
    </location>
</feature>
<dbReference type="Gene3D" id="1.10.530.10">
    <property type="match status" value="1"/>
</dbReference>
<feature type="compositionally biased region" description="Low complexity" evidence="1">
    <location>
        <begin position="136"/>
        <end position="152"/>
    </location>
</feature>
<feature type="region of interest" description="Disordered" evidence="1">
    <location>
        <begin position="1"/>
        <end position="256"/>
    </location>
</feature>
<accession>A0A919TBJ0</accession>
<evidence type="ECO:0000256" key="2">
    <source>
        <dbReference type="SAM" id="Phobius"/>
    </source>
</evidence>
<keyword evidence="5" id="KW-1185">Reference proteome</keyword>
<dbReference type="GO" id="GO:0009253">
    <property type="term" value="P:peptidoglycan catabolic process"/>
    <property type="evidence" value="ECO:0007669"/>
    <property type="project" value="TreeGrafter"/>
</dbReference>
<dbReference type="InterPro" id="IPR043426">
    <property type="entry name" value="MltB-like"/>
</dbReference>
<dbReference type="Pfam" id="PF13406">
    <property type="entry name" value="SLT_2"/>
    <property type="match status" value="1"/>
</dbReference>
<keyword evidence="2" id="KW-0812">Transmembrane</keyword>
<dbReference type="AlphaFoldDB" id="A0A919TBJ0"/>
<proteinExistence type="predicted"/>
<dbReference type="PANTHER" id="PTHR30163:SF8">
    <property type="entry name" value="LYTIC MUREIN TRANSGLYCOSYLASE"/>
    <property type="match status" value="1"/>
</dbReference>
<evidence type="ECO:0000259" key="3">
    <source>
        <dbReference type="Pfam" id="PF13406"/>
    </source>
</evidence>
<reference evidence="4 5" key="1">
    <citation type="submission" date="2021-03" db="EMBL/GenBank/DDBJ databases">
        <title>Whole genome shotgun sequence of Actinoplanes toevensis NBRC 105298.</title>
        <authorList>
            <person name="Komaki H."/>
            <person name="Tamura T."/>
        </authorList>
    </citation>
    <scope>NUCLEOTIDE SEQUENCE [LARGE SCALE GENOMIC DNA]</scope>
    <source>
        <strain evidence="4 5">NBRC 105298</strain>
    </source>
</reference>
<evidence type="ECO:0000313" key="4">
    <source>
        <dbReference type="EMBL" id="GIM92383.1"/>
    </source>
</evidence>
<feature type="region of interest" description="Disordered" evidence="1">
    <location>
        <begin position="339"/>
        <end position="359"/>
    </location>
</feature>
<organism evidence="4 5">
    <name type="scientific">Paractinoplanes toevensis</name>
    <dbReference type="NCBI Taxonomy" id="571911"/>
    <lineage>
        <taxon>Bacteria</taxon>
        <taxon>Bacillati</taxon>
        <taxon>Actinomycetota</taxon>
        <taxon>Actinomycetes</taxon>
        <taxon>Micromonosporales</taxon>
        <taxon>Micromonosporaceae</taxon>
        <taxon>Paractinoplanes</taxon>
    </lineage>
</organism>
<feature type="compositionally biased region" description="Low complexity" evidence="1">
    <location>
        <begin position="107"/>
        <end position="129"/>
    </location>
</feature>
<keyword evidence="2" id="KW-1133">Transmembrane helix</keyword>
<name>A0A919TBJ0_9ACTN</name>
<keyword evidence="2" id="KW-0472">Membrane</keyword>
<gene>
    <name evidence="4" type="ORF">Ato02nite_041760</name>
</gene>
<dbReference type="EMBL" id="BOQN01000053">
    <property type="protein sequence ID" value="GIM92383.1"/>
    <property type="molecule type" value="Genomic_DNA"/>
</dbReference>
<dbReference type="InterPro" id="IPR023346">
    <property type="entry name" value="Lysozyme-like_dom_sf"/>
</dbReference>
<dbReference type="InterPro" id="IPR031304">
    <property type="entry name" value="SLT_2"/>
</dbReference>
<sequence>MANGQEKPVDKPELRAAAPHQGGPLGSSGAAPDPSTDKSATLASGKPAPDAAPAASASAGSLAPTSKAEGAPPAAAGGQGAVEDASAKPGSNAGPEIATKPIDAKPTDPTQPTAGPAQATSAAATTAGATAGGDTTGAAGASTAGASTAGASTAGGGTAGADTAGADTAGADTPGADTARAGTAVGATPPGAATPSTTTAGAGTASAGTASAGTASGDATAGSKAEAEAKSAGIGADADKSDKPDGAGKDSAAAAVPVQARGLRRANPVLVARKAGRSTSDWAKRPSGRLVLPGIIALLLLGAAGTAGAYLVPKALQAAPSPSVTPGFPLEATASGAPASFPAGLPTGSAPAGPGNFPPATTEPAQPVQNGARPADALNGWAQQVGTKVGIPVVAVQAYGYAELVLSRTMPGCHLSWTTIAAIASVESAHGSANGAVLGVDGSVSPPIYGLPLDGKGGRQLIADSDQGTLDGDTTYDRAVGPLQFIPSTWNSYKVDADNSGVADPNDIDDASLTAATYLCQGGRDLSKAESWWDAILSYNAVQPYAQKVFEAANDYGQRSRT</sequence>
<comment type="caution">
    <text evidence="4">The sequence shown here is derived from an EMBL/GenBank/DDBJ whole genome shotgun (WGS) entry which is preliminary data.</text>
</comment>
<dbReference type="CDD" id="cd13399">
    <property type="entry name" value="Slt35-like"/>
    <property type="match status" value="1"/>
</dbReference>